<gene>
    <name evidence="3" type="ORF">ACFFRE_03340</name>
</gene>
<keyword evidence="3" id="KW-0560">Oxidoreductase</keyword>
<sequence>MVRLLEVPEVLPAARQALRQQVERTLGSGHRRKPRADQRWRQTFEEPPGDPGLFGPGSVTWQVHGDLPVMLVGGVAALLLQTLHPLAMAGVVDHSAYRTDPLGRLRRTAEFVGATTFGSTPAAEQAISAVRAVHRRVRGVAPDGRPYDAQDPALVTWVHAAETWCFLRAYQRYGPRPLPDQRADRYLAEMAVVAERLGAPGAPASLAELRAYLTAMRPDLVGGAQARSGAAFIISVGGQSLPPPSPPLALVQAVLVQAAMDLLPRWAVRMLGLREPLLAERLALRGLADALLGTVRLALGPSPALLAAEARCRAGAPDGAQASAGGQRSEGPARPARSSPRA</sequence>
<feature type="domain" description="ER-bound oxygenase mpaB/mpaB'/Rubber oxygenase catalytic" evidence="2">
    <location>
        <begin position="61"/>
        <end position="290"/>
    </location>
</feature>
<feature type="region of interest" description="Disordered" evidence="1">
    <location>
        <begin position="316"/>
        <end position="342"/>
    </location>
</feature>
<accession>A0ABV6C4G5</accession>
<proteinExistence type="predicted"/>
<dbReference type="EMBL" id="JBHLYQ010000020">
    <property type="protein sequence ID" value="MFC0081194.1"/>
    <property type="molecule type" value="Genomic_DNA"/>
</dbReference>
<evidence type="ECO:0000259" key="2">
    <source>
        <dbReference type="Pfam" id="PF09995"/>
    </source>
</evidence>
<dbReference type="Pfam" id="PF09995">
    <property type="entry name" value="MPAB_Lcp_cat"/>
    <property type="match status" value="1"/>
</dbReference>
<dbReference type="PANTHER" id="PTHR36151:SF3">
    <property type="entry name" value="ER-BOUND OXYGENASE MPAB_MPAB'_RUBBER OXYGENASE CATALYTIC DOMAIN-CONTAINING PROTEIN"/>
    <property type="match status" value="1"/>
</dbReference>
<dbReference type="RefSeq" id="WP_377788190.1">
    <property type="nucleotide sequence ID" value="NZ_JBHLYQ010000020.1"/>
</dbReference>
<dbReference type="InterPro" id="IPR018713">
    <property type="entry name" value="MPAB/Lcp_cat_dom"/>
</dbReference>
<evidence type="ECO:0000313" key="4">
    <source>
        <dbReference type="Proteomes" id="UP001589788"/>
    </source>
</evidence>
<protein>
    <submittedName>
        <fullName evidence="3">Oxygenase MpaB family protein</fullName>
        <ecNumber evidence="3">1.-.-.-</ecNumber>
    </submittedName>
</protein>
<reference evidence="3 4" key="1">
    <citation type="submission" date="2024-09" db="EMBL/GenBank/DDBJ databases">
        <authorList>
            <person name="Sun Q."/>
            <person name="Mori K."/>
        </authorList>
    </citation>
    <scope>NUCLEOTIDE SEQUENCE [LARGE SCALE GENOMIC DNA]</scope>
    <source>
        <strain evidence="3 4">JCM 15389</strain>
    </source>
</reference>
<feature type="compositionally biased region" description="Basic and acidic residues" evidence="1">
    <location>
        <begin position="35"/>
        <end position="44"/>
    </location>
</feature>
<dbReference type="GO" id="GO:0016491">
    <property type="term" value="F:oxidoreductase activity"/>
    <property type="evidence" value="ECO:0007669"/>
    <property type="project" value="UniProtKB-KW"/>
</dbReference>
<feature type="region of interest" description="Disordered" evidence="1">
    <location>
        <begin position="22"/>
        <end position="53"/>
    </location>
</feature>
<keyword evidence="4" id="KW-1185">Reference proteome</keyword>
<organism evidence="3 4">
    <name type="scientific">Aciditerrimonas ferrireducens</name>
    <dbReference type="NCBI Taxonomy" id="667306"/>
    <lineage>
        <taxon>Bacteria</taxon>
        <taxon>Bacillati</taxon>
        <taxon>Actinomycetota</taxon>
        <taxon>Acidimicrobiia</taxon>
        <taxon>Acidimicrobiales</taxon>
        <taxon>Acidimicrobiaceae</taxon>
        <taxon>Aciditerrimonas</taxon>
    </lineage>
</organism>
<evidence type="ECO:0000313" key="3">
    <source>
        <dbReference type="EMBL" id="MFC0081194.1"/>
    </source>
</evidence>
<evidence type="ECO:0000256" key="1">
    <source>
        <dbReference type="SAM" id="MobiDB-lite"/>
    </source>
</evidence>
<name>A0ABV6C4G5_9ACTN</name>
<dbReference type="EC" id="1.-.-.-" evidence="3"/>
<dbReference type="Proteomes" id="UP001589788">
    <property type="component" value="Unassembled WGS sequence"/>
</dbReference>
<dbReference type="PANTHER" id="PTHR36151">
    <property type="entry name" value="BLR2777 PROTEIN"/>
    <property type="match status" value="1"/>
</dbReference>
<comment type="caution">
    <text evidence="3">The sequence shown here is derived from an EMBL/GenBank/DDBJ whole genome shotgun (WGS) entry which is preliminary data.</text>
</comment>